<feature type="non-terminal residue" evidence="1">
    <location>
        <position position="1"/>
    </location>
</feature>
<comment type="caution">
    <text evidence="1">The sequence shown here is derived from an EMBL/GenBank/DDBJ whole genome shotgun (WGS) entry which is preliminary data.</text>
</comment>
<dbReference type="EMBL" id="BARV01045237">
    <property type="protein sequence ID" value="GAI66944.1"/>
    <property type="molecule type" value="Genomic_DNA"/>
</dbReference>
<evidence type="ECO:0008006" key="2">
    <source>
        <dbReference type="Google" id="ProtNLM"/>
    </source>
</evidence>
<feature type="non-terminal residue" evidence="1">
    <location>
        <position position="60"/>
    </location>
</feature>
<dbReference type="AlphaFoldDB" id="X1SGQ4"/>
<accession>X1SGQ4</accession>
<evidence type="ECO:0000313" key="1">
    <source>
        <dbReference type="EMBL" id="GAI66944.1"/>
    </source>
</evidence>
<dbReference type="Gene3D" id="3.40.50.1820">
    <property type="entry name" value="alpha/beta hydrolase"/>
    <property type="match status" value="1"/>
</dbReference>
<name>X1SGQ4_9ZZZZ</name>
<dbReference type="SUPFAM" id="SSF53474">
    <property type="entry name" value="alpha/beta-Hydrolases"/>
    <property type="match status" value="1"/>
</dbReference>
<proteinExistence type="predicted"/>
<reference evidence="1" key="1">
    <citation type="journal article" date="2014" name="Front. Microbiol.">
        <title>High frequency of phylogenetically diverse reductive dehalogenase-homologous genes in deep subseafloor sedimentary metagenomes.</title>
        <authorList>
            <person name="Kawai M."/>
            <person name="Futagami T."/>
            <person name="Toyoda A."/>
            <person name="Takaki Y."/>
            <person name="Nishi S."/>
            <person name="Hori S."/>
            <person name="Arai W."/>
            <person name="Tsubouchi T."/>
            <person name="Morono Y."/>
            <person name="Uchiyama I."/>
            <person name="Ito T."/>
            <person name="Fujiyama A."/>
            <person name="Inagaki F."/>
            <person name="Takami H."/>
        </authorList>
    </citation>
    <scope>NUCLEOTIDE SEQUENCE</scope>
    <source>
        <strain evidence="1">Expedition CK06-06</strain>
    </source>
</reference>
<gene>
    <name evidence="1" type="ORF">S06H3_66408</name>
</gene>
<organism evidence="1">
    <name type="scientific">marine sediment metagenome</name>
    <dbReference type="NCBI Taxonomy" id="412755"/>
    <lineage>
        <taxon>unclassified sequences</taxon>
        <taxon>metagenomes</taxon>
        <taxon>ecological metagenomes</taxon>
    </lineage>
</organism>
<sequence>FKIKGLRAPKLIIHSIDDEIVPFHHGRRLFENAAGPKQFYQMSGGHNEAVSEAEDEFAER</sequence>
<protein>
    <recommendedName>
        <fullName evidence="2">Alpha/beta hydrolase</fullName>
    </recommendedName>
</protein>
<dbReference type="InterPro" id="IPR029058">
    <property type="entry name" value="AB_hydrolase_fold"/>
</dbReference>